<dbReference type="OrthoDB" id="8283535at2"/>
<dbReference type="RefSeq" id="WP_109614098.1">
    <property type="nucleotide sequence ID" value="NZ_QGGG01000014.1"/>
</dbReference>
<dbReference type="AlphaFoldDB" id="A0A316BYQ3"/>
<dbReference type="EMBL" id="QGGG01000014">
    <property type="protein sequence ID" value="PWJ79793.1"/>
    <property type="molecule type" value="Genomic_DNA"/>
</dbReference>
<proteinExistence type="predicted"/>
<accession>A0A316BYQ3</accession>
<dbReference type="Proteomes" id="UP000245396">
    <property type="component" value="Unassembled WGS sequence"/>
</dbReference>
<organism evidence="2 3">
    <name type="scientific">Pseudaminobacter salicylatoxidans</name>
    <dbReference type="NCBI Taxonomy" id="93369"/>
    <lineage>
        <taxon>Bacteria</taxon>
        <taxon>Pseudomonadati</taxon>
        <taxon>Pseudomonadota</taxon>
        <taxon>Alphaproteobacteria</taxon>
        <taxon>Hyphomicrobiales</taxon>
        <taxon>Phyllobacteriaceae</taxon>
        <taxon>Pseudaminobacter</taxon>
    </lineage>
</organism>
<name>A0A316BYQ3_PSESE</name>
<evidence type="ECO:0000313" key="2">
    <source>
        <dbReference type="EMBL" id="PWJ79793.1"/>
    </source>
</evidence>
<feature type="domain" description="Helix-turn-helix" evidence="1">
    <location>
        <begin position="17"/>
        <end position="58"/>
    </location>
</feature>
<reference evidence="2 3" key="1">
    <citation type="submission" date="2018-05" db="EMBL/GenBank/DDBJ databases">
        <title>Genomic Encyclopedia of Type Strains, Phase IV (KMG-IV): sequencing the most valuable type-strain genomes for metagenomic binning, comparative biology and taxonomic classification.</title>
        <authorList>
            <person name="Goeker M."/>
        </authorList>
    </citation>
    <scope>NUCLEOTIDE SEQUENCE [LARGE SCALE GENOMIC DNA]</scope>
    <source>
        <strain evidence="2 3">DSM 6986</strain>
    </source>
</reference>
<comment type="caution">
    <text evidence="2">The sequence shown here is derived from an EMBL/GenBank/DDBJ whole genome shotgun (WGS) entry which is preliminary data.</text>
</comment>
<dbReference type="Pfam" id="PF12728">
    <property type="entry name" value="HTH_17"/>
    <property type="match status" value="1"/>
</dbReference>
<evidence type="ECO:0000313" key="3">
    <source>
        <dbReference type="Proteomes" id="UP000245396"/>
    </source>
</evidence>
<protein>
    <submittedName>
        <fullName evidence="2">Excisionase family DNA binding protein</fullName>
    </submittedName>
</protein>
<evidence type="ECO:0000259" key="1">
    <source>
        <dbReference type="Pfam" id="PF12728"/>
    </source>
</evidence>
<dbReference type="InterPro" id="IPR041657">
    <property type="entry name" value="HTH_17"/>
</dbReference>
<sequence>MENTSKSFNLIWGAGAIADELGCDRRRAFYLLEKGEIPAKKVGGKWVVRRDELHAFFLKGDAA</sequence>
<gene>
    <name evidence="2" type="ORF">C7441_11470</name>
</gene>
<keyword evidence="3" id="KW-1185">Reference proteome</keyword>